<name>A0ABR7L1Z9_9PSEU</name>
<reference evidence="1 2" key="1">
    <citation type="submission" date="2020-06" db="EMBL/GenBank/DDBJ databases">
        <title>Actinokineospora xiongansis sp. nov., isolated from soil of Baiyangdian.</title>
        <authorList>
            <person name="Zhang X."/>
        </authorList>
    </citation>
    <scope>NUCLEOTIDE SEQUENCE [LARGE SCALE GENOMIC DNA]</scope>
    <source>
        <strain evidence="1 2">HBU206404</strain>
    </source>
</reference>
<protein>
    <submittedName>
        <fullName evidence="1">Uncharacterized protein</fullName>
    </submittedName>
</protein>
<accession>A0ABR7L1Z9</accession>
<dbReference type="Proteomes" id="UP000734823">
    <property type="component" value="Unassembled WGS sequence"/>
</dbReference>
<keyword evidence="2" id="KW-1185">Reference proteome</keyword>
<comment type="caution">
    <text evidence="1">The sequence shown here is derived from an EMBL/GenBank/DDBJ whole genome shotgun (WGS) entry which is preliminary data.</text>
</comment>
<dbReference type="RefSeq" id="WP_187218616.1">
    <property type="nucleotide sequence ID" value="NZ_JABVED010000002.1"/>
</dbReference>
<sequence length="341" mass="37979">MPQSSSSPVLHTGDKVRVRSAEDILATLDEQGTSGALPLMPETLRFAGRELTVFKSAHKTCDTINGKGTTRRMDRAVHLTGARCDGSAHGGCQAGCLLFFKEEWLENLDGTPIRQDSPPARTIPLSLEVIERGTTAGIDDDGEPIYRCQATELVRATDYLPVHDARQYVNDVRTGNVKLRATLLALAISVFNNYQKLSRKLPARLRVRDGKFYPFYGGTGPAKQKQREPLDLKPGELVEVKSKEEIMPTLGPNNRNRGLWFDAEMLPYSGRKGRVLGRIDQIINEATGKMIKLRDCVVIEDITCAGQFNRYCPRSDYIYWREAWLRRVPDSTADEAPGGTV</sequence>
<dbReference type="EMBL" id="JABVED010000002">
    <property type="protein sequence ID" value="MBC6446592.1"/>
    <property type="molecule type" value="Genomic_DNA"/>
</dbReference>
<evidence type="ECO:0000313" key="1">
    <source>
        <dbReference type="EMBL" id="MBC6446592.1"/>
    </source>
</evidence>
<organism evidence="1 2">
    <name type="scientific">Actinokineospora xionganensis</name>
    <dbReference type="NCBI Taxonomy" id="2684470"/>
    <lineage>
        <taxon>Bacteria</taxon>
        <taxon>Bacillati</taxon>
        <taxon>Actinomycetota</taxon>
        <taxon>Actinomycetes</taxon>
        <taxon>Pseudonocardiales</taxon>
        <taxon>Pseudonocardiaceae</taxon>
        <taxon>Actinokineospora</taxon>
    </lineage>
</organism>
<gene>
    <name evidence="1" type="ORF">GPZ80_05300</name>
</gene>
<proteinExistence type="predicted"/>
<evidence type="ECO:0000313" key="2">
    <source>
        <dbReference type="Proteomes" id="UP000734823"/>
    </source>
</evidence>